<organism evidence="1 2">
    <name type="scientific">Vibrio toranzoniae</name>
    <dbReference type="NCBI Taxonomy" id="1194427"/>
    <lineage>
        <taxon>Bacteria</taxon>
        <taxon>Pseudomonadati</taxon>
        <taxon>Pseudomonadota</taxon>
        <taxon>Gammaproteobacteria</taxon>
        <taxon>Vibrionales</taxon>
        <taxon>Vibrionaceae</taxon>
        <taxon>Vibrio</taxon>
    </lineage>
</organism>
<gene>
    <name evidence="1" type="ORF">APQ14_04820</name>
</gene>
<comment type="caution">
    <text evidence="1">The sequence shown here is derived from an EMBL/GenBank/DDBJ whole genome shotgun (WGS) entry which is preliminary data.</text>
</comment>
<evidence type="ECO:0000313" key="1">
    <source>
        <dbReference type="EMBL" id="KWU01632.1"/>
    </source>
</evidence>
<dbReference type="RefSeq" id="WP_060467619.1">
    <property type="nucleotide sequence ID" value="NZ_AP025514.1"/>
</dbReference>
<proteinExistence type="predicted"/>
<dbReference type="OrthoDB" id="460761at2"/>
<dbReference type="EMBL" id="LMXU01000011">
    <property type="protein sequence ID" value="KWU01632.1"/>
    <property type="molecule type" value="Genomic_DNA"/>
</dbReference>
<dbReference type="GeneID" id="300178513"/>
<evidence type="ECO:0000313" key="2">
    <source>
        <dbReference type="Proteomes" id="UP000057389"/>
    </source>
</evidence>
<name>A0A109DA12_9VIBR</name>
<reference evidence="1 2" key="1">
    <citation type="submission" date="2015-11" db="EMBL/GenBank/DDBJ databases">
        <title>Draft WGS of Vibrio toranzoniae.</title>
        <authorList>
            <person name="Lasa A."/>
            <person name="Romalde J.L."/>
        </authorList>
    </citation>
    <scope>NUCLEOTIDE SEQUENCE [LARGE SCALE GENOMIC DNA]</scope>
    <source>
        <strain evidence="1 2">Vb 10.8</strain>
    </source>
</reference>
<dbReference type="Proteomes" id="UP000057389">
    <property type="component" value="Unassembled WGS sequence"/>
</dbReference>
<accession>A0A109DA12</accession>
<keyword evidence="2" id="KW-1185">Reference proteome</keyword>
<sequence length="112" mass="13040">MEITLETILERIIAVNHAWKLSRDEFGRDFAATNSFRDTKSSLQATLIRDFPDEVYLKIASDSEQHDETMYSVRLNREVQINGVPRIDAEHLPAKIAQQIFTEQEITKYLRT</sequence>
<dbReference type="AlphaFoldDB" id="A0A109DA12"/>
<protein>
    <submittedName>
        <fullName evidence="1">Uncharacterized protein</fullName>
    </submittedName>
</protein>